<evidence type="ECO:0000256" key="1">
    <source>
        <dbReference type="SAM" id="MobiDB-lite"/>
    </source>
</evidence>
<dbReference type="EMBL" id="JASXSV010000008">
    <property type="protein sequence ID" value="MDP0588897.1"/>
    <property type="molecule type" value="Genomic_DNA"/>
</dbReference>
<organism evidence="2 3">
    <name type="scientific">Candidatus Endonucleibacter bathymodioli</name>
    <dbReference type="NCBI Taxonomy" id="539814"/>
    <lineage>
        <taxon>Bacteria</taxon>
        <taxon>Pseudomonadati</taxon>
        <taxon>Pseudomonadota</taxon>
        <taxon>Gammaproteobacteria</taxon>
        <taxon>Oceanospirillales</taxon>
        <taxon>Endozoicomonadaceae</taxon>
        <taxon>Candidatus Endonucleibacter</taxon>
    </lineage>
</organism>
<accession>A0AA90SD63</accession>
<dbReference type="Proteomes" id="UP001178148">
    <property type="component" value="Unassembled WGS sequence"/>
</dbReference>
<gene>
    <name evidence="2" type="ORF">QS748_06790</name>
</gene>
<dbReference type="AlphaFoldDB" id="A0AA90SD63"/>
<protein>
    <submittedName>
        <fullName evidence="2">Transposase</fullName>
    </submittedName>
</protein>
<evidence type="ECO:0000313" key="3">
    <source>
        <dbReference type="Proteomes" id="UP001178148"/>
    </source>
</evidence>
<name>A0AA90SD63_9GAMM</name>
<reference evidence="2 3" key="1">
    <citation type="journal article" date="2023" name="bioRxiv">
        <title>An intranuclear bacterial parasite of deep-sea mussels expresses apoptosis inhibitors acquired from its host.</title>
        <authorList>
            <person name="Gonzalez Porras M.A."/>
            <person name="Assie A."/>
            <person name="Tietjen M."/>
            <person name="Violette M."/>
            <person name="Kleiner M."/>
            <person name="Gruber-Vodicka H."/>
            <person name="Dubilier N."/>
            <person name="Leisch N."/>
        </authorList>
    </citation>
    <scope>NUCLEOTIDE SEQUENCE [LARGE SCALE GENOMIC DNA]</scope>
    <source>
        <strain evidence="2">IAP13</strain>
    </source>
</reference>
<feature type="region of interest" description="Disordered" evidence="1">
    <location>
        <begin position="66"/>
        <end position="94"/>
    </location>
</feature>
<keyword evidence="3" id="KW-1185">Reference proteome</keyword>
<evidence type="ECO:0000313" key="2">
    <source>
        <dbReference type="EMBL" id="MDP0588897.1"/>
    </source>
</evidence>
<sequence length="167" mass="19297">MDARNDNRGNKKAVYGFAVHTCVDKNGFIHSKSMKLDNIPDIQERNTMLLRDQAALYTDAADNSRKTREKLAKSGIEDQVQRKGYRDKPLSKEETTRNKGISQYWRAMSILLLLTKETIFGLPLLLRTFAKGTKFLVLYIVCTDYVMLDDRYVKNQFQSLETVHITQ</sequence>
<proteinExistence type="predicted"/>
<comment type="caution">
    <text evidence="2">The sequence shown here is derived from an EMBL/GenBank/DDBJ whole genome shotgun (WGS) entry which is preliminary data.</text>
</comment>